<evidence type="ECO:0000313" key="2">
    <source>
        <dbReference type="Proteomes" id="UP000236649"/>
    </source>
</evidence>
<name>A0AAN1J902_9BURK</name>
<dbReference type="AlphaFoldDB" id="A0AAN1J902"/>
<accession>A0AAN1J902</accession>
<reference evidence="1 2" key="1">
    <citation type="submission" date="2018-01" db="EMBL/GenBank/DDBJ databases">
        <title>Species boundaries and ecological features among Paraburkholderia terrae DSMZ17804T, P. hospita DSMZ17164T and P. caribensis DSMZ13236T.</title>
        <authorList>
            <person name="Pratama A.A."/>
        </authorList>
    </citation>
    <scope>NUCLEOTIDE SEQUENCE [LARGE SCALE GENOMIC DNA]</scope>
    <source>
        <strain evidence="1 2">DSM 17164</strain>
    </source>
</reference>
<sequence>MRARVAVDEASADPRSVLFVDQSGEPGGAEFCCCSCGRAHRAAKCCCTPMAHSANVSKRSACA</sequence>
<evidence type="ECO:0000313" key="1">
    <source>
        <dbReference type="EMBL" id="AUT68597.1"/>
    </source>
</evidence>
<protein>
    <submittedName>
        <fullName evidence="1">Uncharacterized protein</fullName>
    </submittedName>
</protein>
<proteinExistence type="predicted"/>
<gene>
    <name evidence="1" type="ORF">C2L64_09875</name>
</gene>
<dbReference type="Proteomes" id="UP000236649">
    <property type="component" value="Chromosome 1"/>
</dbReference>
<dbReference type="EMBL" id="CP026105">
    <property type="protein sequence ID" value="AUT68597.1"/>
    <property type="molecule type" value="Genomic_DNA"/>
</dbReference>
<organism evidence="1 2">
    <name type="scientific">Paraburkholderia hospita</name>
    <dbReference type="NCBI Taxonomy" id="169430"/>
    <lineage>
        <taxon>Bacteria</taxon>
        <taxon>Pseudomonadati</taxon>
        <taxon>Pseudomonadota</taxon>
        <taxon>Betaproteobacteria</taxon>
        <taxon>Burkholderiales</taxon>
        <taxon>Burkholderiaceae</taxon>
        <taxon>Paraburkholderia</taxon>
    </lineage>
</organism>
<dbReference type="KEGG" id="phs:C2L64_09875"/>